<evidence type="ECO:0000256" key="1">
    <source>
        <dbReference type="SAM" id="MobiDB-lite"/>
    </source>
</evidence>
<sequence>MGYRSMPAIRVRYNRRTTLRPLNQMNGDHLGELRAPKFGEWSKNVCGHNASSTALLKRDVRVWYSEHGNSVERIRRKQEKTYKDMVRLFREKKRVQRAAYRHQTDESKEAWYRAEKRHRETFRSEASSLFGTDSSFRLPTTEAGAACTAEGRRASAKRDYKSDVSISEDIEVVAKDVHGQHSGSLQAILLERTVDIHSPDLVRLIGQSEMKVRTVAVAVVPLTNPSHTSTPREKTVKCVEVRRHRPNDPLTIERISSNITKDCTEKEPVDTADRANPTQNVSVDSAVITSGRDARTTAVKRTPSVHHGVSLTQVGSSKADKRTPKRSRTPTSSTTSVRTTLQPPRCFTKLSPIRQDISKTTVNDDTTTSCLSTQRENVADKNGVGLARLLTLRRKAREVEKKRILDSETVPIYTKTRNGDVLATVLSFHRKEFKPPSEKERYFRYKMLRAQEEARQAQDDRVKAFLDKIRGDELTFEEQQQQQKEAEGDGTSPKPKMAPAGNGLGGGLAKMAAAFNARYARCDDDDTNDV</sequence>
<protein>
    <submittedName>
        <fullName evidence="2">Uncharacterized protein</fullName>
    </submittedName>
</protein>
<feature type="region of interest" description="Disordered" evidence="1">
    <location>
        <begin position="476"/>
        <end position="507"/>
    </location>
</feature>
<keyword evidence="3" id="KW-1185">Reference proteome</keyword>
<dbReference type="EMBL" id="JAODUO010000038">
    <property type="protein sequence ID" value="KAK2192103.1"/>
    <property type="molecule type" value="Genomic_DNA"/>
</dbReference>
<gene>
    <name evidence="2" type="ORF">NP493_38g01026</name>
</gene>
<name>A0AAD9PCD8_RIDPI</name>
<proteinExistence type="predicted"/>
<organism evidence="2 3">
    <name type="scientific">Ridgeia piscesae</name>
    <name type="common">Tubeworm</name>
    <dbReference type="NCBI Taxonomy" id="27915"/>
    <lineage>
        <taxon>Eukaryota</taxon>
        <taxon>Metazoa</taxon>
        <taxon>Spiralia</taxon>
        <taxon>Lophotrochozoa</taxon>
        <taxon>Annelida</taxon>
        <taxon>Polychaeta</taxon>
        <taxon>Sedentaria</taxon>
        <taxon>Canalipalpata</taxon>
        <taxon>Sabellida</taxon>
        <taxon>Siboglinidae</taxon>
        <taxon>Ridgeia</taxon>
    </lineage>
</organism>
<comment type="caution">
    <text evidence="2">The sequence shown here is derived from an EMBL/GenBank/DDBJ whole genome shotgun (WGS) entry which is preliminary data.</text>
</comment>
<evidence type="ECO:0000313" key="2">
    <source>
        <dbReference type="EMBL" id="KAK2192103.1"/>
    </source>
</evidence>
<reference evidence="2" key="1">
    <citation type="journal article" date="2023" name="Mol. Biol. Evol.">
        <title>Third-Generation Sequencing Reveals the Adaptive Role of the Epigenome in Three Deep-Sea Polychaetes.</title>
        <authorList>
            <person name="Perez M."/>
            <person name="Aroh O."/>
            <person name="Sun Y."/>
            <person name="Lan Y."/>
            <person name="Juniper S.K."/>
            <person name="Young C.R."/>
            <person name="Angers B."/>
            <person name="Qian P.Y."/>
        </authorList>
    </citation>
    <scope>NUCLEOTIDE SEQUENCE</scope>
    <source>
        <strain evidence="2">R07B-5</strain>
    </source>
</reference>
<evidence type="ECO:0000313" key="3">
    <source>
        <dbReference type="Proteomes" id="UP001209878"/>
    </source>
</evidence>
<dbReference type="Proteomes" id="UP001209878">
    <property type="component" value="Unassembled WGS sequence"/>
</dbReference>
<dbReference type="AlphaFoldDB" id="A0AAD9PCD8"/>
<feature type="compositionally biased region" description="Low complexity" evidence="1">
    <location>
        <begin position="329"/>
        <end position="340"/>
    </location>
</feature>
<feature type="region of interest" description="Disordered" evidence="1">
    <location>
        <begin position="293"/>
        <end position="340"/>
    </location>
</feature>
<accession>A0AAD9PCD8</accession>